<dbReference type="InterPro" id="IPR017941">
    <property type="entry name" value="Rieske_2Fe-2S"/>
</dbReference>
<dbReference type="GO" id="GO:0046872">
    <property type="term" value="F:metal ion binding"/>
    <property type="evidence" value="ECO:0007669"/>
    <property type="project" value="UniProtKB-KW"/>
</dbReference>
<reference evidence="7" key="1">
    <citation type="submission" date="2020-05" db="EMBL/GenBank/DDBJ databases">
        <authorList>
            <person name="Chiriac C."/>
            <person name="Salcher M."/>
            <person name="Ghai R."/>
            <person name="Kavagutti S V."/>
        </authorList>
    </citation>
    <scope>NUCLEOTIDE SEQUENCE</scope>
</reference>
<dbReference type="AlphaFoldDB" id="A0A6J7GTY5"/>
<accession>A0A6J7GTY5</accession>
<evidence type="ECO:0000256" key="5">
    <source>
        <dbReference type="ARBA" id="ARBA00023157"/>
    </source>
</evidence>
<dbReference type="SUPFAM" id="SSF50022">
    <property type="entry name" value="ISP domain"/>
    <property type="match status" value="1"/>
</dbReference>
<evidence type="ECO:0000313" key="7">
    <source>
        <dbReference type="EMBL" id="CAB4906899.1"/>
    </source>
</evidence>
<protein>
    <submittedName>
        <fullName evidence="7">Unannotated protein</fullName>
    </submittedName>
</protein>
<keyword evidence="1" id="KW-0001">2Fe-2S</keyword>
<dbReference type="PROSITE" id="PS51318">
    <property type="entry name" value="TAT"/>
    <property type="match status" value="1"/>
</dbReference>
<keyword evidence="2" id="KW-0479">Metal-binding</keyword>
<keyword evidence="5" id="KW-1015">Disulfide bond</keyword>
<evidence type="ECO:0000256" key="2">
    <source>
        <dbReference type="ARBA" id="ARBA00022723"/>
    </source>
</evidence>
<proteinExistence type="predicted"/>
<dbReference type="GO" id="GO:0051537">
    <property type="term" value="F:2 iron, 2 sulfur cluster binding"/>
    <property type="evidence" value="ECO:0007669"/>
    <property type="project" value="UniProtKB-KW"/>
</dbReference>
<dbReference type="InterPro" id="IPR014349">
    <property type="entry name" value="Rieske_Fe-S_prot"/>
</dbReference>
<dbReference type="Gene3D" id="2.102.10.10">
    <property type="entry name" value="Rieske [2Fe-2S] iron-sulphur domain"/>
    <property type="match status" value="1"/>
</dbReference>
<dbReference type="InterPro" id="IPR036922">
    <property type="entry name" value="Rieske_2Fe-2S_sf"/>
</dbReference>
<dbReference type="EMBL" id="CAFBMR010000011">
    <property type="protein sequence ID" value="CAB4906899.1"/>
    <property type="molecule type" value="Genomic_DNA"/>
</dbReference>
<dbReference type="PANTHER" id="PTHR10134">
    <property type="entry name" value="CYTOCHROME B-C1 COMPLEX SUBUNIT RIESKE, MITOCHONDRIAL"/>
    <property type="match status" value="1"/>
</dbReference>
<feature type="domain" description="Rieske" evidence="6">
    <location>
        <begin position="54"/>
        <end position="146"/>
    </location>
</feature>
<gene>
    <name evidence="7" type="ORF">UFOPK3610_00494</name>
</gene>
<evidence type="ECO:0000256" key="1">
    <source>
        <dbReference type="ARBA" id="ARBA00022714"/>
    </source>
</evidence>
<keyword evidence="3" id="KW-0408">Iron</keyword>
<dbReference type="Pfam" id="PF00355">
    <property type="entry name" value="Rieske"/>
    <property type="match status" value="1"/>
</dbReference>
<evidence type="ECO:0000256" key="4">
    <source>
        <dbReference type="ARBA" id="ARBA00023014"/>
    </source>
</evidence>
<sequence length="154" mass="16026">MSEQSPFSRRAFFTTAAVAIGATAIGIAASSSASAAPISDGVAAMADGRVRVDPSKIAGLQFVGGSVNVGRVDGKLVGLIRTKASKYRAVSLRCTHGNSLVSWQDNVWVCREHGCTYTASGKVRQGPAKKKLKSVKVKTSGKYLVVGSKPKTIA</sequence>
<dbReference type="InterPro" id="IPR006311">
    <property type="entry name" value="TAT_signal"/>
</dbReference>
<evidence type="ECO:0000256" key="3">
    <source>
        <dbReference type="ARBA" id="ARBA00023004"/>
    </source>
</evidence>
<keyword evidence="4" id="KW-0411">Iron-sulfur</keyword>
<evidence type="ECO:0000259" key="6">
    <source>
        <dbReference type="PROSITE" id="PS51296"/>
    </source>
</evidence>
<organism evidence="7">
    <name type="scientific">freshwater metagenome</name>
    <dbReference type="NCBI Taxonomy" id="449393"/>
    <lineage>
        <taxon>unclassified sequences</taxon>
        <taxon>metagenomes</taxon>
        <taxon>ecological metagenomes</taxon>
    </lineage>
</organism>
<name>A0A6J7GTY5_9ZZZZ</name>
<dbReference type="PROSITE" id="PS51296">
    <property type="entry name" value="RIESKE"/>
    <property type="match status" value="1"/>
</dbReference>